<feature type="region of interest" description="Disordered" evidence="1">
    <location>
        <begin position="72"/>
        <end position="104"/>
    </location>
</feature>
<reference evidence="3" key="1">
    <citation type="submission" date="2019-10" db="EMBL/GenBank/DDBJ databases">
        <title>Streptomyces sp. nov., a novel actinobacterium isolated from alkaline environment.</title>
        <authorList>
            <person name="Golinska P."/>
        </authorList>
    </citation>
    <scope>NUCLEOTIDE SEQUENCE [LARGE SCALE GENOMIC DNA]</scope>
    <source>
        <strain evidence="3">DSM 42108</strain>
    </source>
</reference>
<evidence type="ECO:0000313" key="2">
    <source>
        <dbReference type="EMBL" id="MBB0231677.1"/>
    </source>
</evidence>
<dbReference type="PANTHER" id="PTHR35526:SF3">
    <property type="entry name" value="ANTI-SIGMA-F FACTOR RSBW"/>
    <property type="match status" value="1"/>
</dbReference>
<name>A0A7W3T672_9ACTN</name>
<keyword evidence="3" id="KW-1185">Reference proteome</keyword>
<dbReference type="PANTHER" id="PTHR35526">
    <property type="entry name" value="ANTI-SIGMA-F FACTOR RSBW-RELATED"/>
    <property type="match status" value="1"/>
</dbReference>
<dbReference type="RefSeq" id="WP_182666238.1">
    <property type="nucleotide sequence ID" value="NZ_VKHS01000589.1"/>
</dbReference>
<dbReference type="AlphaFoldDB" id="A0A7W3T672"/>
<dbReference type="Gene3D" id="3.30.565.10">
    <property type="entry name" value="Histidine kinase-like ATPase, C-terminal domain"/>
    <property type="match status" value="1"/>
</dbReference>
<dbReference type="EMBL" id="VKHS01000589">
    <property type="protein sequence ID" value="MBB0231677.1"/>
    <property type="molecule type" value="Genomic_DNA"/>
</dbReference>
<gene>
    <name evidence="2" type="ORF">FOE67_19790</name>
</gene>
<evidence type="ECO:0000313" key="3">
    <source>
        <dbReference type="Proteomes" id="UP000530234"/>
    </source>
</evidence>
<accession>A0A7W3T672</accession>
<evidence type="ECO:0008006" key="4">
    <source>
        <dbReference type="Google" id="ProtNLM"/>
    </source>
</evidence>
<comment type="caution">
    <text evidence="2">The sequence shown here is derived from an EMBL/GenBank/DDBJ whole genome shotgun (WGS) entry which is preliminary data.</text>
</comment>
<dbReference type="InterPro" id="IPR036890">
    <property type="entry name" value="HATPase_C_sf"/>
</dbReference>
<sequence length="211" mass="22113">MQELQERLEVGTDPGEVSRARALTRRFVGGLPDPPVDLIDTAVLLVSELVTNAVVHTGRSAVLRLEILPAPGAAHRHPPVRPSPGGGRAGRPVGTGERRGAPVEPVGAGGCAVCGKGATDGSGPPAAGRAPVVLRIEVVDRTLRPPCRREAGDEDTSGRGLELVQALAHRWGWRPHPGGKRIWCELDCSAGGPVDRVDRRIPAGSRRPPAT</sequence>
<organism evidence="2 3">
    <name type="scientific">Streptomyces calidiresistens</name>
    <dbReference type="NCBI Taxonomy" id="1485586"/>
    <lineage>
        <taxon>Bacteria</taxon>
        <taxon>Bacillati</taxon>
        <taxon>Actinomycetota</taxon>
        <taxon>Actinomycetes</taxon>
        <taxon>Kitasatosporales</taxon>
        <taxon>Streptomycetaceae</taxon>
        <taxon>Streptomyces</taxon>
    </lineage>
</organism>
<protein>
    <recommendedName>
        <fullName evidence="4">ATP-binding protein</fullName>
    </recommendedName>
</protein>
<dbReference type="CDD" id="cd16936">
    <property type="entry name" value="HATPase_RsbW-like"/>
    <property type="match status" value="1"/>
</dbReference>
<dbReference type="Proteomes" id="UP000530234">
    <property type="component" value="Unassembled WGS sequence"/>
</dbReference>
<dbReference type="InterPro" id="IPR050267">
    <property type="entry name" value="Anti-sigma-factor_SerPK"/>
</dbReference>
<proteinExistence type="predicted"/>
<evidence type="ECO:0000256" key="1">
    <source>
        <dbReference type="SAM" id="MobiDB-lite"/>
    </source>
</evidence>